<dbReference type="EMBL" id="KV014329">
    <property type="protein sequence ID" value="KZV22633.1"/>
    <property type="molecule type" value="Genomic_DNA"/>
</dbReference>
<sequence length="279" mass="31024">MASSLFVNTLQVEFESVLAMEHTGMTFKADLGESVKLHPQKMLTSKSVQTYIKKNLEIKPAGESRKHTEDTASNTEGGDTQNVEKKNKKRVKKVLVGQRPVEAASNNAPATSKSGINSDDDPLEQLCKEGGIFAPIQIQEIIWVTHFLPKIAPSNKGKGKLEEVARPNPIEEHCQIVLYSAWDDELREIVRNVENVDGTETDSEQGQLDPNEQHLDQGHEHQVEAPIHNKSFRLKKKTSPLLGILNGPWSARLLRTRKSLKCIQVLVLLGVSLPTMRTG</sequence>
<dbReference type="AlphaFoldDB" id="A0A2Z7ALQ2"/>
<keyword evidence="2" id="KW-0032">Aminotransferase</keyword>
<keyword evidence="2" id="KW-0808">Transferase</keyword>
<accession>A0A2Z7ALQ2</accession>
<feature type="compositionally biased region" description="Polar residues" evidence="1">
    <location>
        <begin position="71"/>
        <end position="81"/>
    </location>
</feature>
<protein>
    <submittedName>
        <fullName evidence="2">Branched-chain-amino-acid aminotransferase-like protein 2</fullName>
    </submittedName>
</protein>
<name>A0A2Z7ALQ2_9LAMI</name>
<evidence type="ECO:0000313" key="2">
    <source>
        <dbReference type="EMBL" id="KZV22633.1"/>
    </source>
</evidence>
<dbReference type="GO" id="GO:0008483">
    <property type="term" value="F:transaminase activity"/>
    <property type="evidence" value="ECO:0007669"/>
    <property type="project" value="UniProtKB-KW"/>
</dbReference>
<dbReference type="Proteomes" id="UP000250235">
    <property type="component" value="Unassembled WGS sequence"/>
</dbReference>
<keyword evidence="3" id="KW-1185">Reference proteome</keyword>
<proteinExistence type="predicted"/>
<reference evidence="2 3" key="1">
    <citation type="journal article" date="2015" name="Proc. Natl. Acad. Sci. U.S.A.">
        <title>The resurrection genome of Boea hygrometrica: A blueprint for survival of dehydration.</title>
        <authorList>
            <person name="Xiao L."/>
            <person name="Yang G."/>
            <person name="Zhang L."/>
            <person name="Yang X."/>
            <person name="Zhao S."/>
            <person name="Ji Z."/>
            <person name="Zhou Q."/>
            <person name="Hu M."/>
            <person name="Wang Y."/>
            <person name="Chen M."/>
            <person name="Xu Y."/>
            <person name="Jin H."/>
            <person name="Xiao X."/>
            <person name="Hu G."/>
            <person name="Bao F."/>
            <person name="Hu Y."/>
            <person name="Wan P."/>
            <person name="Li L."/>
            <person name="Deng X."/>
            <person name="Kuang T."/>
            <person name="Xiang C."/>
            <person name="Zhu J.K."/>
            <person name="Oliver M.J."/>
            <person name="He Y."/>
        </authorList>
    </citation>
    <scope>NUCLEOTIDE SEQUENCE [LARGE SCALE GENOMIC DNA]</scope>
    <source>
        <strain evidence="3">cv. XS01</strain>
    </source>
</reference>
<evidence type="ECO:0000313" key="3">
    <source>
        <dbReference type="Proteomes" id="UP000250235"/>
    </source>
</evidence>
<feature type="compositionally biased region" description="Polar residues" evidence="1">
    <location>
        <begin position="104"/>
        <end position="117"/>
    </location>
</feature>
<feature type="compositionally biased region" description="Basic and acidic residues" evidence="1">
    <location>
        <begin position="58"/>
        <end position="70"/>
    </location>
</feature>
<organism evidence="2 3">
    <name type="scientific">Dorcoceras hygrometricum</name>
    <dbReference type="NCBI Taxonomy" id="472368"/>
    <lineage>
        <taxon>Eukaryota</taxon>
        <taxon>Viridiplantae</taxon>
        <taxon>Streptophyta</taxon>
        <taxon>Embryophyta</taxon>
        <taxon>Tracheophyta</taxon>
        <taxon>Spermatophyta</taxon>
        <taxon>Magnoliopsida</taxon>
        <taxon>eudicotyledons</taxon>
        <taxon>Gunneridae</taxon>
        <taxon>Pentapetalae</taxon>
        <taxon>asterids</taxon>
        <taxon>lamiids</taxon>
        <taxon>Lamiales</taxon>
        <taxon>Gesneriaceae</taxon>
        <taxon>Didymocarpoideae</taxon>
        <taxon>Trichosporeae</taxon>
        <taxon>Loxocarpinae</taxon>
        <taxon>Dorcoceras</taxon>
    </lineage>
</organism>
<evidence type="ECO:0000256" key="1">
    <source>
        <dbReference type="SAM" id="MobiDB-lite"/>
    </source>
</evidence>
<gene>
    <name evidence="2" type="ORF">F511_13092</name>
</gene>
<feature type="region of interest" description="Disordered" evidence="1">
    <location>
        <begin position="58"/>
        <end position="120"/>
    </location>
</feature>